<evidence type="ECO:0000259" key="19">
    <source>
        <dbReference type="PROSITE" id="PS51483"/>
    </source>
</evidence>
<dbReference type="KEGG" id="scr:SCHRY_v1c06590"/>
<dbReference type="Gene3D" id="3.30.56.10">
    <property type="match status" value="2"/>
</dbReference>
<dbReference type="GO" id="GO:0000049">
    <property type="term" value="F:tRNA binding"/>
    <property type="evidence" value="ECO:0007669"/>
    <property type="project" value="UniProtKB-UniRule"/>
</dbReference>
<comment type="cofactor">
    <cofactor evidence="15">
        <name>Mg(2+)</name>
        <dbReference type="ChEBI" id="CHEBI:18420"/>
    </cofactor>
    <text evidence="15">Binds 2 magnesium ions per tetramer.</text>
</comment>
<comment type="subunit">
    <text evidence="3 15">Tetramer of two alpha and two beta subunits.</text>
</comment>
<dbReference type="GO" id="GO:0005524">
    <property type="term" value="F:ATP binding"/>
    <property type="evidence" value="ECO:0007669"/>
    <property type="project" value="UniProtKB-UniRule"/>
</dbReference>
<evidence type="ECO:0000313" key="21">
    <source>
        <dbReference type="Proteomes" id="UP000013964"/>
    </source>
</evidence>
<evidence type="ECO:0000256" key="5">
    <source>
        <dbReference type="ARBA" id="ARBA00022555"/>
    </source>
</evidence>
<evidence type="ECO:0000256" key="11">
    <source>
        <dbReference type="ARBA" id="ARBA00022884"/>
    </source>
</evidence>
<dbReference type="HOGENOM" id="CLU_016891_2_0_14"/>
<keyword evidence="21" id="KW-1185">Reference proteome</keyword>
<feature type="domain" description="TRNA-binding" evidence="17">
    <location>
        <begin position="39"/>
        <end position="153"/>
    </location>
</feature>
<dbReference type="PANTHER" id="PTHR10947">
    <property type="entry name" value="PHENYLALANYL-TRNA SYNTHETASE BETA CHAIN AND LEUCINE-RICH REPEAT-CONTAINING PROTEIN 47"/>
    <property type="match status" value="1"/>
</dbReference>
<dbReference type="CDD" id="cd02796">
    <property type="entry name" value="tRNA_bind_bactPheRS"/>
    <property type="match status" value="1"/>
</dbReference>
<dbReference type="GO" id="GO:0000287">
    <property type="term" value="F:magnesium ion binding"/>
    <property type="evidence" value="ECO:0007669"/>
    <property type="project" value="UniProtKB-UniRule"/>
</dbReference>
<feature type="binding site" evidence="15">
    <location>
        <position position="460"/>
    </location>
    <ligand>
        <name>Mg(2+)</name>
        <dbReference type="ChEBI" id="CHEBI:18420"/>
        <note>shared with alpha subunit</note>
    </ligand>
</feature>
<dbReference type="PROSITE" id="PS51447">
    <property type="entry name" value="FDX_ACB"/>
    <property type="match status" value="1"/>
</dbReference>
<evidence type="ECO:0000256" key="13">
    <source>
        <dbReference type="ARBA" id="ARBA00023146"/>
    </source>
</evidence>
<evidence type="ECO:0000256" key="10">
    <source>
        <dbReference type="ARBA" id="ARBA00022842"/>
    </source>
</evidence>
<dbReference type="SUPFAM" id="SSF46955">
    <property type="entry name" value="Putative DNA-binding domain"/>
    <property type="match status" value="1"/>
</dbReference>
<dbReference type="SUPFAM" id="SSF55681">
    <property type="entry name" value="Class II aaRS and biotin synthetases"/>
    <property type="match status" value="1"/>
</dbReference>
<dbReference type="GO" id="GO:0009328">
    <property type="term" value="C:phenylalanine-tRNA ligase complex"/>
    <property type="evidence" value="ECO:0007669"/>
    <property type="project" value="TreeGrafter"/>
</dbReference>
<feature type="domain" description="B5" evidence="19">
    <location>
        <begin position="406"/>
        <end position="482"/>
    </location>
</feature>
<keyword evidence="12 15" id="KW-0648">Protein biosynthesis</keyword>
<dbReference type="InterPro" id="IPR004532">
    <property type="entry name" value="Phe-tRNA-ligase_IIc_bsu_bact"/>
</dbReference>
<dbReference type="Proteomes" id="UP000013964">
    <property type="component" value="Chromosome"/>
</dbReference>
<evidence type="ECO:0000256" key="6">
    <source>
        <dbReference type="ARBA" id="ARBA00022598"/>
    </source>
</evidence>
<dbReference type="Pfam" id="PF03483">
    <property type="entry name" value="B3_4"/>
    <property type="match status" value="1"/>
</dbReference>
<keyword evidence="9 15" id="KW-0067">ATP-binding</keyword>
<keyword evidence="10 15" id="KW-0460">Magnesium</keyword>
<evidence type="ECO:0000313" key="20">
    <source>
        <dbReference type="EMBL" id="AGM25235.1"/>
    </source>
</evidence>
<dbReference type="SUPFAM" id="SSF56037">
    <property type="entry name" value="PheT/TilS domain"/>
    <property type="match status" value="1"/>
</dbReference>
<keyword evidence="11 16" id="KW-0694">RNA-binding</keyword>
<dbReference type="PROSITE" id="PS51483">
    <property type="entry name" value="B5"/>
    <property type="match status" value="1"/>
</dbReference>
<dbReference type="Pfam" id="PF03147">
    <property type="entry name" value="FDX-ACB"/>
    <property type="match status" value="1"/>
</dbReference>
<dbReference type="InterPro" id="IPR005147">
    <property type="entry name" value="tRNA_synthase_B5-dom"/>
</dbReference>
<reference evidence="20 21" key="1">
    <citation type="journal article" date="2013" name="Genome Biol. Evol.">
        <title>Complete genomes of two dipteran-associated spiroplasmas provided insights into the origin, dynamics, and impacts of viral invasion in spiroplasma.</title>
        <authorList>
            <person name="Ku C."/>
            <person name="Lo W.S."/>
            <person name="Chen L.L."/>
            <person name="Kuo C.H."/>
        </authorList>
    </citation>
    <scope>NUCLEOTIDE SEQUENCE [LARGE SCALE GENOMIC DNA]</scope>
    <source>
        <strain evidence="20 21">DF-1</strain>
    </source>
</reference>
<evidence type="ECO:0000256" key="9">
    <source>
        <dbReference type="ARBA" id="ARBA00022840"/>
    </source>
</evidence>
<keyword evidence="8 15" id="KW-0547">Nucleotide-binding</keyword>
<evidence type="ECO:0000259" key="18">
    <source>
        <dbReference type="PROSITE" id="PS51447"/>
    </source>
</evidence>
<dbReference type="EC" id="6.1.1.20" evidence="15"/>
<sequence>MIITRNWLEKYLDLNNISNGEIVEALNKLGFEVDSIVDYNKNSNVVAGRIQVVNKIPNTHLNFCLVDTKQDLVDPIVCGAANPVEEGYVAVARPGAKLANGMEIQIREVQGYSSEGMMCSFSELGINDKYLTELEQDEIVMLKLSAEEGYNLIGKEDILTDWGFTDVAFEVDLTLNRSDCLSAYELARELAAFFAQPLLPLLIETTEQLPKYDQDLKVIIDTPEIIKGSVVNVKLQGLDQSLALAKRVWLKINQYCSDVTKPLEDLQIQATIETGQPIIVYDYHKIKTGLRITTDYENAEFNITKGDLVILDGNDFVELVGIRVNPAYLVCPTTSEVTIMALKVNHLLMRRQQRKVGISNINLQRYLKPLSSSTVNFGLGRFLMLLEEHRFLAELSTINYVKEYSEKPVSLAITLPEINALIGHQFSKEQIKSLLTPLGFSVESTGEREFQIISPATRTDIHQKADLIEEITRLYGYDEIIAKPPIVPNLAKKRLAWEKTIKNFENFLLNQGFYQAKTYSLVPQKEIEQFNFFNYKKPYQLLSPLSQEHEMMRVSLLNSLLEAVVYNNTRNNSNVKLFTVEKVYVNEGDSYYHGAFVAQNEIINNLVTKEKIDNSFYYMKGLFEGFCAKEGLDLRTLDYHIAPASTIYHPYQTSLIYYHNRLLGIIGAIHPQFQKEHNLNPTYFCEFQFDVIFKANHQVVKFQEVSKFTSSSRDISILLKSDQQYGLIKNQIIMGVNYLTDIVVIDKYLDPQTMNDEVALTISFTFNNLDHQLTEQEINLEFDKIKQHLAKLKIVIR</sequence>
<accession>R4UGI6</accession>
<dbReference type="Pfam" id="PF17759">
    <property type="entry name" value="tRNA_synthFbeta"/>
    <property type="match status" value="1"/>
</dbReference>
<dbReference type="InterPro" id="IPR002547">
    <property type="entry name" value="tRNA-bd_dom"/>
</dbReference>
<dbReference type="SUPFAM" id="SSF50249">
    <property type="entry name" value="Nucleic acid-binding proteins"/>
    <property type="match status" value="1"/>
</dbReference>
<evidence type="ECO:0000256" key="16">
    <source>
        <dbReference type="PROSITE-ProRule" id="PRU00209"/>
    </source>
</evidence>
<dbReference type="GO" id="GO:0004826">
    <property type="term" value="F:phenylalanine-tRNA ligase activity"/>
    <property type="evidence" value="ECO:0007669"/>
    <property type="project" value="UniProtKB-UniRule"/>
</dbReference>
<dbReference type="STRING" id="1276227.SCHRY_v1c06590"/>
<keyword evidence="6 15" id="KW-0436">Ligase</keyword>
<evidence type="ECO:0000256" key="7">
    <source>
        <dbReference type="ARBA" id="ARBA00022723"/>
    </source>
</evidence>
<dbReference type="NCBIfam" id="TIGR00472">
    <property type="entry name" value="pheT_bact"/>
    <property type="match status" value="1"/>
</dbReference>
<dbReference type="InterPro" id="IPR009061">
    <property type="entry name" value="DNA-bd_dom_put_sf"/>
</dbReference>
<dbReference type="Gene3D" id="3.50.40.10">
    <property type="entry name" value="Phenylalanyl-trna Synthetase, Chain B, domain 3"/>
    <property type="match status" value="1"/>
</dbReference>
<keyword evidence="4 15" id="KW-0963">Cytoplasm</keyword>
<dbReference type="AlphaFoldDB" id="R4UGI6"/>
<evidence type="ECO:0000256" key="2">
    <source>
        <dbReference type="ARBA" id="ARBA00008653"/>
    </source>
</evidence>
<dbReference type="InterPro" id="IPR041616">
    <property type="entry name" value="PheRS_beta_core"/>
</dbReference>
<dbReference type="InterPro" id="IPR005121">
    <property type="entry name" value="Fdx_antiC-bd"/>
</dbReference>
<dbReference type="PANTHER" id="PTHR10947:SF0">
    <property type="entry name" value="PHENYLALANINE--TRNA LIGASE BETA SUBUNIT"/>
    <property type="match status" value="1"/>
</dbReference>
<dbReference type="SMART" id="SM00896">
    <property type="entry name" value="FDX-ACB"/>
    <property type="match status" value="1"/>
</dbReference>
<feature type="domain" description="FDX-ACB" evidence="18">
    <location>
        <begin position="706"/>
        <end position="797"/>
    </location>
</feature>
<dbReference type="GO" id="GO:0006432">
    <property type="term" value="P:phenylalanyl-tRNA aminoacylation"/>
    <property type="evidence" value="ECO:0007669"/>
    <property type="project" value="UniProtKB-UniRule"/>
</dbReference>
<comment type="similarity">
    <text evidence="2 15">Belongs to the phenylalanyl-tRNA synthetase beta subunit family. Type 1 subfamily.</text>
</comment>
<feature type="binding site" evidence="15">
    <location>
        <position position="466"/>
    </location>
    <ligand>
        <name>Mg(2+)</name>
        <dbReference type="ChEBI" id="CHEBI:18420"/>
        <note>shared with alpha subunit</note>
    </ligand>
</feature>
<evidence type="ECO:0000256" key="1">
    <source>
        <dbReference type="ARBA" id="ARBA00004496"/>
    </source>
</evidence>
<dbReference type="eggNOG" id="COG0073">
    <property type="taxonomic scope" value="Bacteria"/>
</dbReference>
<dbReference type="CDD" id="cd00769">
    <property type="entry name" value="PheRS_beta_core"/>
    <property type="match status" value="1"/>
</dbReference>
<dbReference type="PROSITE" id="PS50886">
    <property type="entry name" value="TRBD"/>
    <property type="match status" value="1"/>
</dbReference>
<evidence type="ECO:0000256" key="8">
    <source>
        <dbReference type="ARBA" id="ARBA00022741"/>
    </source>
</evidence>
<evidence type="ECO:0000259" key="17">
    <source>
        <dbReference type="PROSITE" id="PS50886"/>
    </source>
</evidence>
<dbReference type="Pfam" id="PF03484">
    <property type="entry name" value="B5"/>
    <property type="match status" value="1"/>
</dbReference>
<evidence type="ECO:0000256" key="4">
    <source>
        <dbReference type="ARBA" id="ARBA00022490"/>
    </source>
</evidence>
<dbReference type="PATRIC" id="fig|1276227.3.peg.665"/>
<dbReference type="InterPro" id="IPR020825">
    <property type="entry name" value="Phe-tRNA_synthase-like_B3/B4"/>
</dbReference>
<dbReference type="OrthoDB" id="9805455at2"/>
<dbReference type="SMART" id="SM00874">
    <property type="entry name" value="B5"/>
    <property type="match status" value="1"/>
</dbReference>
<keyword evidence="7 15" id="KW-0479">Metal-binding</keyword>
<dbReference type="InterPro" id="IPR012340">
    <property type="entry name" value="NA-bd_OB-fold"/>
</dbReference>
<dbReference type="InterPro" id="IPR036690">
    <property type="entry name" value="Fdx_antiC-bd_sf"/>
</dbReference>
<evidence type="ECO:0000256" key="14">
    <source>
        <dbReference type="ARBA" id="ARBA00049255"/>
    </source>
</evidence>
<comment type="subcellular location">
    <subcellularLocation>
        <location evidence="1 15">Cytoplasm</location>
    </subcellularLocation>
</comment>
<dbReference type="HAMAP" id="MF_00283">
    <property type="entry name" value="Phe_tRNA_synth_beta1"/>
    <property type="match status" value="1"/>
</dbReference>
<evidence type="ECO:0000256" key="12">
    <source>
        <dbReference type="ARBA" id="ARBA00022917"/>
    </source>
</evidence>
<comment type="catalytic activity">
    <reaction evidence="14 15">
        <text>tRNA(Phe) + L-phenylalanine + ATP = L-phenylalanyl-tRNA(Phe) + AMP + diphosphate + H(+)</text>
        <dbReference type="Rhea" id="RHEA:19413"/>
        <dbReference type="Rhea" id="RHEA-COMP:9668"/>
        <dbReference type="Rhea" id="RHEA-COMP:9699"/>
        <dbReference type="ChEBI" id="CHEBI:15378"/>
        <dbReference type="ChEBI" id="CHEBI:30616"/>
        <dbReference type="ChEBI" id="CHEBI:33019"/>
        <dbReference type="ChEBI" id="CHEBI:58095"/>
        <dbReference type="ChEBI" id="CHEBI:78442"/>
        <dbReference type="ChEBI" id="CHEBI:78531"/>
        <dbReference type="ChEBI" id="CHEBI:456215"/>
        <dbReference type="EC" id="6.1.1.20"/>
    </reaction>
</comment>
<dbReference type="EMBL" id="CP005077">
    <property type="protein sequence ID" value="AGM25235.1"/>
    <property type="molecule type" value="Genomic_DNA"/>
</dbReference>
<keyword evidence="5 16" id="KW-0820">tRNA-binding</keyword>
<feature type="binding site" evidence="15">
    <location>
        <position position="469"/>
    </location>
    <ligand>
        <name>Mg(2+)</name>
        <dbReference type="ChEBI" id="CHEBI:18420"/>
        <note>shared with alpha subunit</note>
    </ligand>
</feature>
<evidence type="ECO:0000256" key="15">
    <source>
        <dbReference type="HAMAP-Rule" id="MF_00283"/>
    </source>
</evidence>
<dbReference type="InterPro" id="IPR045060">
    <property type="entry name" value="Phe-tRNA-ligase_IIc_bsu"/>
</dbReference>
<dbReference type="eggNOG" id="COG0072">
    <property type="taxonomic scope" value="Bacteria"/>
</dbReference>
<protein>
    <recommendedName>
        <fullName evidence="15">Phenylalanine--tRNA ligase beta subunit</fullName>
        <ecNumber evidence="15">6.1.1.20</ecNumber>
    </recommendedName>
    <alternativeName>
        <fullName evidence="15">Phenylalanyl-tRNA synthetase beta subunit</fullName>
        <shortName evidence="15">PheRS</shortName>
    </alternativeName>
</protein>
<name>R4UGI6_9MOLU</name>
<feature type="binding site" evidence="15">
    <location>
        <position position="470"/>
    </location>
    <ligand>
        <name>Mg(2+)</name>
        <dbReference type="ChEBI" id="CHEBI:18420"/>
        <note>shared with alpha subunit</note>
    </ligand>
</feature>
<keyword evidence="13 15" id="KW-0030">Aminoacyl-tRNA synthetase</keyword>
<dbReference type="Gene3D" id="3.30.930.10">
    <property type="entry name" value="Bira Bifunctional Protein, Domain 2"/>
    <property type="match status" value="1"/>
</dbReference>
<proteinExistence type="inferred from homology"/>
<dbReference type="SUPFAM" id="SSF54991">
    <property type="entry name" value="Anticodon-binding domain of PheRS"/>
    <property type="match status" value="1"/>
</dbReference>
<evidence type="ECO:0000256" key="3">
    <source>
        <dbReference type="ARBA" id="ARBA00011209"/>
    </source>
</evidence>
<organism evidence="20 21">
    <name type="scientific">Spiroplasma chrysopicola DF-1</name>
    <dbReference type="NCBI Taxonomy" id="1276227"/>
    <lineage>
        <taxon>Bacteria</taxon>
        <taxon>Bacillati</taxon>
        <taxon>Mycoplasmatota</taxon>
        <taxon>Mollicutes</taxon>
        <taxon>Entomoplasmatales</taxon>
        <taxon>Spiroplasmataceae</taxon>
        <taxon>Spiroplasma</taxon>
    </lineage>
</organism>
<gene>
    <name evidence="15 20" type="primary">pheT</name>
    <name evidence="20" type="ORF">SCHRY_v1c06590</name>
</gene>
<dbReference type="RefSeq" id="WP_016339060.1">
    <property type="nucleotide sequence ID" value="NC_021280.1"/>
</dbReference>
<dbReference type="InterPro" id="IPR033714">
    <property type="entry name" value="tRNA_bind_bactPheRS"/>
</dbReference>
<dbReference type="InterPro" id="IPR005146">
    <property type="entry name" value="B3/B4_tRNA-bd"/>
</dbReference>
<dbReference type="Gene3D" id="3.30.70.380">
    <property type="entry name" value="Ferrodoxin-fold anticodon-binding domain"/>
    <property type="match status" value="1"/>
</dbReference>
<dbReference type="InterPro" id="IPR045864">
    <property type="entry name" value="aa-tRNA-synth_II/BPL/LPL"/>
</dbReference>
<dbReference type="Gene3D" id="2.40.50.140">
    <property type="entry name" value="Nucleic acid-binding proteins"/>
    <property type="match status" value="1"/>
</dbReference>
<dbReference type="Pfam" id="PF01588">
    <property type="entry name" value="tRNA_bind"/>
    <property type="match status" value="1"/>
</dbReference>